<evidence type="ECO:0000313" key="3">
    <source>
        <dbReference type="Proteomes" id="UP001358586"/>
    </source>
</evidence>
<reference evidence="2 3" key="1">
    <citation type="submission" date="2023-03" db="EMBL/GenBank/DDBJ databases">
        <title>WGS of Gossypium arboreum.</title>
        <authorList>
            <person name="Yu D."/>
        </authorList>
    </citation>
    <scope>NUCLEOTIDE SEQUENCE [LARGE SCALE GENOMIC DNA]</scope>
    <source>
        <tissue evidence="2">Leaf</tissue>
    </source>
</reference>
<feature type="compositionally biased region" description="Basic and acidic residues" evidence="1">
    <location>
        <begin position="55"/>
        <end position="68"/>
    </location>
</feature>
<proteinExistence type="predicted"/>
<evidence type="ECO:0000313" key="2">
    <source>
        <dbReference type="EMBL" id="KAK5839158.1"/>
    </source>
</evidence>
<feature type="region of interest" description="Disordered" evidence="1">
    <location>
        <begin position="55"/>
        <end position="102"/>
    </location>
</feature>
<protein>
    <submittedName>
        <fullName evidence="2">Uncharacterized protein</fullName>
    </submittedName>
</protein>
<dbReference type="Pfam" id="PF13650">
    <property type="entry name" value="Asp_protease_2"/>
    <property type="match status" value="1"/>
</dbReference>
<dbReference type="Proteomes" id="UP001358586">
    <property type="component" value="Chromosome 3"/>
</dbReference>
<evidence type="ECO:0000256" key="1">
    <source>
        <dbReference type="SAM" id="MobiDB-lite"/>
    </source>
</evidence>
<dbReference type="CDD" id="cd00303">
    <property type="entry name" value="retropepsin_like"/>
    <property type="match status" value="1"/>
</dbReference>
<name>A0ABR0QIT4_GOSAR</name>
<dbReference type="PANTHER" id="PTHR33067">
    <property type="entry name" value="RNA-DIRECTED DNA POLYMERASE-RELATED"/>
    <property type="match status" value="1"/>
</dbReference>
<dbReference type="EMBL" id="JARKNE010000003">
    <property type="protein sequence ID" value="KAK5839158.1"/>
    <property type="molecule type" value="Genomic_DNA"/>
</dbReference>
<keyword evidence="3" id="KW-1185">Reference proteome</keyword>
<gene>
    <name evidence="2" type="ORF">PVK06_007924</name>
</gene>
<feature type="region of interest" description="Disordered" evidence="1">
    <location>
        <begin position="304"/>
        <end position="326"/>
    </location>
</feature>
<dbReference type="InterPro" id="IPR021109">
    <property type="entry name" value="Peptidase_aspartic_dom_sf"/>
</dbReference>
<organism evidence="2 3">
    <name type="scientific">Gossypium arboreum</name>
    <name type="common">Tree cotton</name>
    <name type="synonym">Gossypium nanking</name>
    <dbReference type="NCBI Taxonomy" id="29729"/>
    <lineage>
        <taxon>Eukaryota</taxon>
        <taxon>Viridiplantae</taxon>
        <taxon>Streptophyta</taxon>
        <taxon>Embryophyta</taxon>
        <taxon>Tracheophyta</taxon>
        <taxon>Spermatophyta</taxon>
        <taxon>Magnoliopsida</taxon>
        <taxon>eudicotyledons</taxon>
        <taxon>Gunneridae</taxon>
        <taxon>Pentapetalae</taxon>
        <taxon>rosids</taxon>
        <taxon>malvids</taxon>
        <taxon>Malvales</taxon>
        <taxon>Malvaceae</taxon>
        <taxon>Malvoideae</taxon>
        <taxon>Gossypium</taxon>
    </lineage>
</organism>
<sequence length="326" mass="36490">MLSKFISVSETLSIQGLETQIGQLSKLISERPQGSLPSNTEPNPREQLNTIIIQDDKGVIEPEPESRQETVVSKGKGEVDQNKNKPVPVEYKPRAPYPNATRKDFSDEQFGKFLKLLKKLHINLPFIEALSQMPNVMKFLKELLANKWKLDEESHVELNAVCSDILQNKLPNKLKDPRSFTIPCLIGSLDVNYTLVDLGASLNVMPYKMFKQLGLGKPKQTRMSIQLADKTIRFPRGIIEDVLVKIDKFIFPIDFIVLDIEEYSNTPLILGKPFLATAITIIDAGIGELTLWVGDKTITLQARNSGNTSGIEGNHSNHSTKPNNMV</sequence>
<accession>A0ABR0QIT4</accession>
<dbReference type="PANTHER" id="PTHR33067:SF35">
    <property type="entry name" value="ASPARTIC PEPTIDASE DDI1-TYPE DOMAIN-CONTAINING PROTEIN"/>
    <property type="match status" value="1"/>
</dbReference>
<dbReference type="Gene3D" id="2.40.70.10">
    <property type="entry name" value="Acid Proteases"/>
    <property type="match status" value="1"/>
</dbReference>
<comment type="caution">
    <text evidence="2">The sequence shown here is derived from an EMBL/GenBank/DDBJ whole genome shotgun (WGS) entry which is preliminary data.</text>
</comment>